<dbReference type="Proteomes" id="UP000770330">
    <property type="component" value="Unassembled WGS sequence"/>
</dbReference>
<dbReference type="RefSeq" id="WP_303945294.1">
    <property type="nucleotide sequence ID" value="NZ_JABZXO010000022.1"/>
</dbReference>
<dbReference type="AlphaFoldDB" id="A0A930PSN3"/>
<reference evidence="1" key="1">
    <citation type="submission" date="2020-04" db="EMBL/GenBank/DDBJ databases">
        <title>Deep metagenomics examines the oral microbiome during advanced dental caries in children, revealing novel taxa and co-occurrences with host molecules.</title>
        <authorList>
            <person name="Baker J.L."/>
            <person name="Morton J.T."/>
            <person name="Dinis M."/>
            <person name="Alvarez R."/>
            <person name="Tran N.C."/>
            <person name="Knight R."/>
            <person name="Edlund A."/>
        </authorList>
    </citation>
    <scope>NUCLEOTIDE SEQUENCE</scope>
    <source>
        <strain evidence="1">JCVI_39_bin.18</strain>
    </source>
</reference>
<dbReference type="EMBL" id="JABZXO010000022">
    <property type="protein sequence ID" value="MBF1657828.1"/>
    <property type="molecule type" value="Genomic_DNA"/>
</dbReference>
<organism evidence="1 2">
    <name type="scientific">Rothia mucilaginosa</name>
    <dbReference type="NCBI Taxonomy" id="43675"/>
    <lineage>
        <taxon>Bacteria</taxon>
        <taxon>Bacillati</taxon>
        <taxon>Actinomycetota</taxon>
        <taxon>Actinomycetes</taxon>
        <taxon>Micrococcales</taxon>
        <taxon>Micrococcaceae</taxon>
        <taxon>Rothia</taxon>
    </lineage>
</organism>
<proteinExistence type="predicted"/>
<evidence type="ECO:0000313" key="1">
    <source>
        <dbReference type="EMBL" id="MBF1657828.1"/>
    </source>
</evidence>
<evidence type="ECO:0000313" key="2">
    <source>
        <dbReference type="Proteomes" id="UP000770330"/>
    </source>
</evidence>
<sequence length="169" mass="18656">MTTMPREKKYGLTGETMVITHPLWPQRQITLHRIMALKAIPLHNVRAYELGGWIQSEDNLTQAGQAWVADNSMVFDQARCMVNAITKQSACLYGNAIHRGASTLTGSAQQRGHSQTSGSSIIGGNTIVEGKASIMGTYEDHGTSLIDRGIYRENTQYQATTHDANSYVW</sequence>
<comment type="caution">
    <text evidence="1">The sequence shown here is derived from an EMBL/GenBank/DDBJ whole genome shotgun (WGS) entry which is preliminary data.</text>
</comment>
<protein>
    <submittedName>
        <fullName evidence="1">Uncharacterized protein</fullName>
    </submittedName>
</protein>
<gene>
    <name evidence="1" type="ORF">HXO61_07865</name>
</gene>
<accession>A0A930PSN3</accession>
<name>A0A930PSN3_9MICC</name>